<accession>A0A178ZLA0</accession>
<dbReference type="EMBL" id="LVYI01000004">
    <property type="protein sequence ID" value="OAP59993.1"/>
    <property type="molecule type" value="Genomic_DNA"/>
</dbReference>
<reference evidence="1 2" key="1">
    <citation type="submission" date="2016-04" db="EMBL/GenBank/DDBJ databases">
        <title>Draft genome of Fonsecaea erecta CBS 125763.</title>
        <authorList>
            <person name="Weiss V.A."/>
            <person name="Vicente V.A."/>
            <person name="Raittz R.T."/>
            <person name="Moreno L.F."/>
            <person name="De Souza E.M."/>
            <person name="Pedrosa F.O."/>
            <person name="Steffens M.B."/>
            <person name="Faoro H."/>
            <person name="Tadra-Sfeir M.Z."/>
            <person name="Najafzadeh M.J."/>
            <person name="Felipe M.S."/>
            <person name="Teixeira M."/>
            <person name="Sun J."/>
            <person name="Xi L."/>
            <person name="Gomes R."/>
            <person name="De Azevedo C.M."/>
            <person name="Salgado C.G."/>
            <person name="Da Silva M.B."/>
            <person name="Nascimento M.F."/>
            <person name="Queiroz-Telles F."/>
            <person name="Attili D.S."/>
            <person name="Gorbushina A."/>
        </authorList>
    </citation>
    <scope>NUCLEOTIDE SEQUENCE [LARGE SCALE GENOMIC DNA]</scope>
    <source>
        <strain evidence="1 2">CBS 125763</strain>
    </source>
</reference>
<dbReference type="GeneID" id="30009163"/>
<comment type="caution">
    <text evidence="1">The sequence shown here is derived from an EMBL/GenBank/DDBJ whole genome shotgun (WGS) entry which is preliminary data.</text>
</comment>
<dbReference type="AlphaFoldDB" id="A0A178ZLA0"/>
<dbReference type="RefSeq" id="XP_018693360.1">
    <property type="nucleotide sequence ID" value="XM_018836507.1"/>
</dbReference>
<evidence type="ECO:0000313" key="2">
    <source>
        <dbReference type="Proteomes" id="UP000078343"/>
    </source>
</evidence>
<organism evidence="1 2">
    <name type="scientific">Fonsecaea erecta</name>
    <dbReference type="NCBI Taxonomy" id="1367422"/>
    <lineage>
        <taxon>Eukaryota</taxon>
        <taxon>Fungi</taxon>
        <taxon>Dikarya</taxon>
        <taxon>Ascomycota</taxon>
        <taxon>Pezizomycotina</taxon>
        <taxon>Eurotiomycetes</taxon>
        <taxon>Chaetothyriomycetidae</taxon>
        <taxon>Chaetothyriales</taxon>
        <taxon>Herpotrichiellaceae</taxon>
        <taxon>Fonsecaea</taxon>
    </lineage>
</organism>
<dbReference type="PANTHER" id="PTHR46082">
    <property type="entry name" value="ATP/GTP-BINDING PROTEIN-RELATED"/>
    <property type="match status" value="1"/>
</dbReference>
<dbReference type="InterPro" id="IPR035994">
    <property type="entry name" value="Nucleoside_phosphorylase_sf"/>
</dbReference>
<evidence type="ECO:0000313" key="1">
    <source>
        <dbReference type="EMBL" id="OAP59993.1"/>
    </source>
</evidence>
<dbReference type="OrthoDB" id="5421817at2759"/>
<evidence type="ECO:0008006" key="3">
    <source>
        <dbReference type="Google" id="ProtNLM"/>
    </source>
</evidence>
<dbReference type="SUPFAM" id="SSF53167">
    <property type="entry name" value="Purine and uridine phosphorylases"/>
    <property type="match status" value="1"/>
</dbReference>
<dbReference type="Proteomes" id="UP000078343">
    <property type="component" value="Unassembled WGS sequence"/>
</dbReference>
<dbReference type="PANTHER" id="PTHR46082:SF11">
    <property type="entry name" value="AAA+ ATPASE DOMAIN-CONTAINING PROTEIN-RELATED"/>
    <property type="match status" value="1"/>
</dbReference>
<proteinExistence type="predicted"/>
<gene>
    <name evidence="1" type="ORF">AYL99_04995</name>
</gene>
<dbReference type="Gene3D" id="3.40.50.1580">
    <property type="entry name" value="Nucleoside phosphorylase domain"/>
    <property type="match status" value="1"/>
</dbReference>
<dbReference type="GO" id="GO:0009116">
    <property type="term" value="P:nucleoside metabolic process"/>
    <property type="evidence" value="ECO:0007669"/>
    <property type="project" value="InterPro"/>
</dbReference>
<name>A0A178ZLA0_9EURO</name>
<dbReference type="STRING" id="1367422.A0A178ZLA0"/>
<sequence length="337" mass="37198">MSNPQDYTVGWICAISSEYVAAQAFLDEQHDAPSFVSTNDNNDYTLGRVGKHNVVIAVAPDGEHSTNSAANVGRDMLHSFTNVRIGLLVGIAGGVPSQRHDIRLGDIVVSAPRDGKGGVFQYDYGKEEQNQAFQTTGFLNQPPQILRTAVAGLRAQYESEGHRLKEMIHTMLDNKPRLQEKYRRPDPKTDCLYRSDVAHPLNDERDCSESCAPAKIVFRIPRTEDEDDPAIHYGLISSANRVIQDASIRDTAAKLGVLCFEMAAAGLMNHFPCLVIRGICDYSDSHKNIRWQGYAAMAAAAYAKDLLLRISPNRVEAERRIIDASSDSLLGEQHSKA</sequence>
<dbReference type="InterPro" id="IPR053137">
    <property type="entry name" value="NLR-like"/>
</dbReference>
<protein>
    <recommendedName>
        <fullName evidence="3">Nucleoside phosphorylase domain-containing protein</fullName>
    </recommendedName>
</protein>
<dbReference type="GO" id="GO:0003824">
    <property type="term" value="F:catalytic activity"/>
    <property type="evidence" value="ECO:0007669"/>
    <property type="project" value="InterPro"/>
</dbReference>
<keyword evidence="2" id="KW-1185">Reference proteome</keyword>